<evidence type="ECO:0000256" key="1">
    <source>
        <dbReference type="ARBA" id="ARBA00004418"/>
    </source>
</evidence>
<keyword evidence="5" id="KW-0574">Periplasm</keyword>
<evidence type="ECO:0000256" key="5">
    <source>
        <dbReference type="ARBA" id="ARBA00022764"/>
    </source>
</evidence>
<feature type="domain" description="AlgX/AlgJ SGNH hydrolase-like" evidence="7">
    <location>
        <begin position="97"/>
        <end position="311"/>
    </location>
</feature>
<keyword evidence="9" id="KW-1185">Reference proteome</keyword>
<organism evidence="8 9">
    <name type="scientific">Phenylobacterium glaciei</name>
    <dbReference type="NCBI Taxonomy" id="2803784"/>
    <lineage>
        <taxon>Bacteria</taxon>
        <taxon>Pseudomonadati</taxon>
        <taxon>Pseudomonadota</taxon>
        <taxon>Alphaproteobacteria</taxon>
        <taxon>Caulobacterales</taxon>
        <taxon>Caulobacteraceae</taxon>
        <taxon>Phenylobacterium</taxon>
    </lineage>
</organism>
<accession>A0A941CZZ4</accession>
<dbReference type="RefSeq" id="WP_215338988.1">
    <property type="nucleotide sequence ID" value="NZ_JAGSGD010000001.1"/>
</dbReference>
<comment type="subcellular location">
    <subcellularLocation>
        <location evidence="1">Periplasm</location>
    </subcellularLocation>
</comment>
<reference evidence="8" key="1">
    <citation type="submission" date="2021-04" db="EMBL/GenBank/DDBJ databases">
        <title>Draft genome assembly of strain Phenylobacterium sp. 20VBR1 using MiniION and Illumina platforms.</title>
        <authorList>
            <person name="Thomas F.A."/>
            <person name="Krishnan K.P."/>
            <person name="Sinha R.K."/>
        </authorList>
    </citation>
    <scope>NUCLEOTIDE SEQUENCE</scope>
    <source>
        <strain evidence="8">20VBR1</strain>
    </source>
</reference>
<dbReference type="AlphaFoldDB" id="A0A941CZZ4"/>
<evidence type="ECO:0000259" key="7">
    <source>
        <dbReference type="Pfam" id="PF16822"/>
    </source>
</evidence>
<comment type="caution">
    <text evidence="8">The sequence shown here is derived from an EMBL/GenBank/DDBJ whole genome shotgun (WGS) entry which is preliminary data.</text>
</comment>
<name>A0A941CZZ4_9CAUL</name>
<evidence type="ECO:0000256" key="4">
    <source>
        <dbReference type="ARBA" id="ARBA00022729"/>
    </source>
</evidence>
<evidence type="ECO:0000313" key="9">
    <source>
        <dbReference type="Proteomes" id="UP000622580"/>
    </source>
</evidence>
<evidence type="ECO:0000256" key="2">
    <source>
        <dbReference type="ARBA" id="ARBA00005182"/>
    </source>
</evidence>
<evidence type="ECO:0000256" key="6">
    <source>
        <dbReference type="ARBA" id="ARBA00022841"/>
    </source>
</evidence>
<protein>
    <recommendedName>
        <fullName evidence="7">AlgX/AlgJ SGNH hydrolase-like domain-containing protein</fullName>
    </recommendedName>
</protein>
<dbReference type="Pfam" id="PF16822">
    <property type="entry name" value="ALGX"/>
    <property type="match status" value="1"/>
</dbReference>
<dbReference type="GO" id="GO:0042597">
    <property type="term" value="C:periplasmic space"/>
    <property type="evidence" value="ECO:0007669"/>
    <property type="project" value="UniProtKB-SubCell"/>
</dbReference>
<evidence type="ECO:0000313" key="8">
    <source>
        <dbReference type="EMBL" id="MBR7618944.1"/>
    </source>
</evidence>
<evidence type="ECO:0000256" key="3">
    <source>
        <dbReference type="ARBA" id="ARBA00022679"/>
    </source>
</evidence>
<keyword evidence="6" id="KW-0016">Alginate biosynthesis</keyword>
<keyword evidence="3" id="KW-0808">Transferase</keyword>
<dbReference type="EMBL" id="JAGSGD010000001">
    <property type="protein sequence ID" value="MBR7618944.1"/>
    <property type="molecule type" value="Genomic_DNA"/>
</dbReference>
<gene>
    <name evidence="8" type="ORF">JKL49_06035</name>
</gene>
<dbReference type="GO" id="GO:0016740">
    <property type="term" value="F:transferase activity"/>
    <property type="evidence" value="ECO:0007669"/>
    <property type="project" value="UniProtKB-KW"/>
</dbReference>
<proteinExistence type="predicted"/>
<sequence>MLMTRPRRYLVLAVLAVLVAPVLAMPFAPFKTVSLQENRRLASAPTMPTTASEWRKLPRVLDAYLADHFGFRDPLMRAAAKLQRKLGGEGAAAAAVTGHKGQMFLVDGLLRSTGQDVDPARAADYAAFVCEAMSKLPGVTVVASLAPSPAEIEPDLAPDWAGPAKSPTEYDLILAGLAQCGVTAVDLRPVLRAARADGQAYRQLDSHWSLRGSLMAYGQIVEAMGQPGWRIDPQALSWATVALDNGDLPRLAGQPQAIEQVEVYDATALPPGVARAPIPGLEARSAQPFVIDTGKPGPTVLIVGDSFTADPMPPYFAAHVGKLAWIHEDRCTFDWRVMAQVKPDYVLFLPAAREAVCGGARPAHFN</sequence>
<dbReference type="Proteomes" id="UP000622580">
    <property type="component" value="Unassembled WGS sequence"/>
</dbReference>
<dbReference type="InterPro" id="IPR031811">
    <property type="entry name" value="ALGX/ALGJ_SGNH-like"/>
</dbReference>
<comment type="pathway">
    <text evidence="2">Glycan biosynthesis; alginate biosynthesis.</text>
</comment>
<keyword evidence="4" id="KW-0732">Signal</keyword>
<dbReference type="GO" id="GO:0042121">
    <property type="term" value="P:alginic acid biosynthetic process"/>
    <property type="evidence" value="ECO:0007669"/>
    <property type="project" value="UniProtKB-KW"/>
</dbReference>